<evidence type="ECO:0000313" key="1">
    <source>
        <dbReference type="EMBL" id="KIX94219.1"/>
    </source>
</evidence>
<proteinExistence type="predicted"/>
<dbReference type="VEuPathDB" id="FungiDB:Z520_09929"/>
<protein>
    <submittedName>
        <fullName evidence="1">Uncharacterized protein</fullName>
    </submittedName>
</protein>
<name>A0A0D2JUM6_9EURO</name>
<organism evidence="1 2">
    <name type="scientific">Fonsecaea multimorphosa CBS 102226</name>
    <dbReference type="NCBI Taxonomy" id="1442371"/>
    <lineage>
        <taxon>Eukaryota</taxon>
        <taxon>Fungi</taxon>
        <taxon>Dikarya</taxon>
        <taxon>Ascomycota</taxon>
        <taxon>Pezizomycotina</taxon>
        <taxon>Eurotiomycetes</taxon>
        <taxon>Chaetothyriomycetidae</taxon>
        <taxon>Chaetothyriales</taxon>
        <taxon>Herpotrichiellaceae</taxon>
        <taxon>Fonsecaea</taxon>
    </lineage>
</organism>
<reference evidence="1 2" key="1">
    <citation type="submission" date="2015-01" db="EMBL/GenBank/DDBJ databases">
        <title>The Genome Sequence of Fonsecaea multimorphosa CBS 102226.</title>
        <authorList>
            <consortium name="The Broad Institute Genomics Platform"/>
            <person name="Cuomo C."/>
            <person name="de Hoog S."/>
            <person name="Gorbushina A."/>
            <person name="Stielow B."/>
            <person name="Teixiera M."/>
            <person name="Abouelleil A."/>
            <person name="Chapman S.B."/>
            <person name="Priest M."/>
            <person name="Young S.K."/>
            <person name="Wortman J."/>
            <person name="Nusbaum C."/>
            <person name="Birren B."/>
        </authorList>
    </citation>
    <scope>NUCLEOTIDE SEQUENCE [LARGE SCALE GENOMIC DNA]</scope>
    <source>
        <strain evidence="1 2">CBS 102226</strain>
    </source>
</reference>
<dbReference type="RefSeq" id="XP_016628342.1">
    <property type="nucleotide sequence ID" value="XM_016780423.1"/>
</dbReference>
<evidence type="ECO:0000313" key="2">
    <source>
        <dbReference type="Proteomes" id="UP000053411"/>
    </source>
</evidence>
<dbReference type="OrthoDB" id="4540492at2759"/>
<dbReference type="Proteomes" id="UP000053411">
    <property type="component" value="Unassembled WGS sequence"/>
</dbReference>
<dbReference type="EMBL" id="KN848088">
    <property type="protein sequence ID" value="KIX94219.1"/>
    <property type="molecule type" value="Genomic_DNA"/>
</dbReference>
<sequence length="62" mass="6697">MTPKAGITDSNIQLEINIIVTSWSLRISVAASWDTDRLPRNGFACTSPGLLSLLLFGMTAKC</sequence>
<dbReference type="GeneID" id="27715675"/>
<gene>
    <name evidence="1" type="ORF">Z520_09929</name>
</gene>
<accession>A0A0D2JUM6</accession>
<keyword evidence="2" id="KW-1185">Reference proteome</keyword>
<dbReference type="AlphaFoldDB" id="A0A0D2JUM6"/>